<dbReference type="SUPFAM" id="SSF51338">
    <property type="entry name" value="Composite domain of metallo-dependent hydrolases"/>
    <property type="match status" value="1"/>
</dbReference>
<gene>
    <name evidence="3" type="ORF">J2T60_001786</name>
</gene>
<dbReference type="Gene3D" id="3.20.20.140">
    <property type="entry name" value="Metal-dependent hydrolases"/>
    <property type="match status" value="1"/>
</dbReference>
<feature type="signal peptide" evidence="1">
    <location>
        <begin position="1"/>
        <end position="23"/>
    </location>
</feature>
<keyword evidence="4" id="KW-1185">Reference proteome</keyword>
<dbReference type="Pfam" id="PF07969">
    <property type="entry name" value="Amidohydro_3"/>
    <property type="match status" value="1"/>
</dbReference>
<keyword evidence="1" id="KW-0732">Signal</keyword>
<dbReference type="InterPro" id="IPR011059">
    <property type="entry name" value="Metal-dep_hydrolase_composite"/>
</dbReference>
<comment type="caution">
    <text evidence="3">The sequence shown here is derived from an EMBL/GenBank/DDBJ whole genome shotgun (WGS) entry which is preliminary data.</text>
</comment>
<dbReference type="PANTHER" id="PTHR43135:SF3">
    <property type="entry name" value="ALPHA-D-RIBOSE 1-METHYLPHOSPHONATE 5-TRIPHOSPHATE DIPHOSPHATASE"/>
    <property type="match status" value="1"/>
</dbReference>
<dbReference type="PANTHER" id="PTHR43135">
    <property type="entry name" value="ALPHA-D-RIBOSE 1-METHYLPHOSPHONATE 5-TRIPHOSPHATE DIPHOSPHATASE"/>
    <property type="match status" value="1"/>
</dbReference>
<evidence type="ECO:0000313" key="4">
    <source>
        <dbReference type="Proteomes" id="UP001523550"/>
    </source>
</evidence>
<evidence type="ECO:0000256" key="1">
    <source>
        <dbReference type="SAM" id="SignalP"/>
    </source>
</evidence>
<accession>A0ABT1G969</accession>
<dbReference type="InterPro" id="IPR013108">
    <property type="entry name" value="Amidohydro_3"/>
</dbReference>
<dbReference type="Proteomes" id="UP001523550">
    <property type="component" value="Unassembled WGS sequence"/>
</dbReference>
<evidence type="ECO:0000259" key="2">
    <source>
        <dbReference type="Pfam" id="PF07969"/>
    </source>
</evidence>
<evidence type="ECO:0000313" key="3">
    <source>
        <dbReference type="EMBL" id="MCP1727786.1"/>
    </source>
</evidence>
<sequence length="400" mass="42396">MRCVDKRFFWAACLLLLAGKLQADIAIHGETVFPVSGDPIEDGVVLVADGRIQAIGPASEVEVPDGYERHEAAVVTPGLIDARSVVGLAGMYNVPADQDQLDTTAPIQAGLRALDAYNVDEGLVEWLRSLGVTTLHTGPAPGALVSGQTMLVRTSGNTVQDASIRDVAGVSMTLGAGIARHFESPGTRSKGVAMIRQAFEDARAYGRQDPDERSTDLGKQALLDALNGDLPVFIHANTATDIITALRLAEEFDLELVLEGAADVYRVLDRVKAADVPVLLHPTMTRAGGESRNAAFDTAARLQEAGIPFAIQGGYEAYVPKARSVLFEAAIAAANGLGRDNALAAITLGPARILDMDDERGSLETGKRADIVLFDGDPFEYASRVCKVFNGGELVSEECL</sequence>
<organism evidence="3 4">
    <name type="scientific">Natronospira proteinivora</name>
    <dbReference type="NCBI Taxonomy" id="1807133"/>
    <lineage>
        <taxon>Bacteria</taxon>
        <taxon>Pseudomonadati</taxon>
        <taxon>Pseudomonadota</taxon>
        <taxon>Gammaproteobacteria</taxon>
        <taxon>Natronospirales</taxon>
        <taxon>Natronospiraceae</taxon>
        <taxon>Natronospira</taxon>
    </lineage>
</organism>
<dbReference type="EMBL" id="JALJYF010000002">
    <property type="protein sequence ID" value="MCP1727786.1"/>
    <property type="molecule type" value="Genomic_DNA"/>
</dbReference>
<reference evidence="3 4" key="1">
    <citation type="submission" date="2022-03" db="EMBL/GenBank/DDBJ databases">
        <title>Genomic Encyclopedia of Type Strains, Phase III (KMG-III): the genomes of soil and plant-associated and newly described type strains.</title>
        <authorList>
            <person name="Whitman W."/>
        </authorList>
    </citation>
    <scope>NUCLEOTIDE SEQUENCE [LARGE SCALE GENOMIC DNA]</scope>
    <source>
        <strain evidence="3 4">BSker1</strain>
    </source>
</reference>
<dbReference type="InterPro" id="IPR032466">
    <property type="entry name" value="Metal_Hydrolase"/>
</dbReference>
<name>A0ABT1G969_9GAMM</name>
<feature type="domain" description="Amidohydrolase 3" evidence="2">
    <location>
        <begin position="337"/>
        <end position="380"/>
    </location>
</feature>
<dbReference type="SUPFAM" id="SSF51556">
    <property type="entry name" value="Metallo-dependent hydrolases"/>
    <property type="match status" value="1"/>
</dbReference>
<dbReference type="InterPro" id="IPR051781">
    <property type="entry name" value="Metallo-dep_Hydrolase"/>
</dbReference>
<proteinExistence type="predicted"/>
<dbReference type="RefSeq" id="WP_253448573.1">
    <property type="nucleotide sequence ID" value="NZ_JALJYF010000002.1"/>
</dbReference>
<feature type="chain" id="PRO_5046153274" evidence="1">
    <location>
        <begin position="24"/>
        <end position="400"/>
    </location>
</feature>
<protein>
    <submittedName>
        <fullName evidence="3">Imidazolonepropionase-like amidohydrolase</fullName>
    </submittedName>
</protein>